<dbReference type="Pfam" id="PF00271">
    <property type="entry name" value="Helicase_C"/>
    <property type="match status" value="1"/>
</dbReference>
<dbReference type="SMART" id="SM00487">
    <property type="entry name" value="DEXDc"/>
    <property type="match status" value="1"/>
</dbReference>
<feature type="domain" description="Helicase ATP-binding" evidence="8">
    <location>
        <begin position="188"/>
        <end position="357"/>
    </location>
</feature>
<sequence>ITGRGGAKIRELEESSGARIQVIKGTYEAEIKISGSIAVQNKAKMLIEDTVTRLGQNYTRGATEKGKECKHLDLVKPENTPQKSVINWASIRENKARYEAMKWADLPPIEKNFYKESSRTASMPQEEVELWRMENNNIICNDLKEGEKRCIPNPVYKFEDAFEHYPDVMANIRKVGFQKPTPIQSQAWPIILQGIDLIGIAQTGTGKTLAYLMPGFIHLDSQPIFNSVSGQPVLVLNPLMLNLNTLLLENILFFSICIYGGGDRKGQINVVTKGVDIVIATPGRLNDLQMNSFINLKSITYLASNEADRMLDMGFEPQIMKILIDVRPDRQTVMTSATWPDGVRRLAKSYLKNPMIVYVGTLDLAAVNTVEQRVVVIPEEEKRAFTRYFIDSLKPKDKVIIFVGRKLTADDLASDFGLQGIPVQSLHGNREQCDREQALDDFKKGKVRILIATDLASRGLDVHDITHVFNFDFPRNIEEYVHRVGRTGRAGRTGEAVTLVTKSDWRVASELIDILERANQV</sequence>
<dbReference type="InterPro" id="IPR011545">
    <property type="entry name" value="DEAD/DEAH_box_helicase_dom"/>
</dbReference>
<keyword evidence="5" id="KW-0067">ATP-binding</keyword>
<accession>A0A7K9B4K8</accession>
<feature type="domain" description="DEAD-box RNA helicase Q" evidence="10">
    <location>
        <begin position="157"/>
        <end position="185"/>
    </location>
</feature>
<dbReference type="InterPro" id="IPR004088">
    <property type="entry name" value="KH_dom_type_1"/>
</dbReference>
<evidence type="ECO:0000259" key="10">
    <source>
        <dbReference type="PROSITE" id="PS51195"/>
    </source>
</evidence>
<keyword evidence="2" id="KW-0547">Nucleotide-binding</keyword>
<dbReference type="InterPro" id="IPR036612">
    <property type="entry name" value="KH_dom_type_1_sf"/>
</dbReference>
<evidence type="ECO:0000259" key="8">
    <source>
        <dbReference type="PROSITE" id="PS51192"/>
    </source>
</evidence>
<evidence type="ECO:0000256" key="1">
    <source>
        <dbReference type="ARBA" id="ARBA00012552"/>
    </source>
</evidence>
<evidence type="ECO:0000259" key="9">
    <source>
        <dbReference type="PROSITE" id="PS51194"/>
    </source>
</evidence>
<reference evidence="11 12" key="1">
    <citation type="submission" date="2019-09" db="EMBL/GenBank/DDBJ databases">
        <title>Bird 10,000 Genomes (B10K) Project - Family phase.</title>
        <authorList>
            <person name="Zhang G."/>
        </authorList>
    </citation>
    <scope>NUCLEOTIDE SEQUENCE [LARGE SCALE GENOMIC DNA]</scope>
    <source>
        <strain evidence="11">B10K-LSUMZ-23963</strain>
        <tissue evidence="11">Muscle</tissue>
    </source>
</reference>
<feature type="domain" description="Helicase C-terminal" evidence="9">
    <location>
        <begin position="369"/>
        <end position="521"/>
    </location>
</feature>
<keyword evidence="3" id="KW-0378">Hydrolase</keyword>
<dbReference type="CDD" id="cd22430">
    <property type="entry name" value="KH-I_DDX43_DDX53"/>
    <property type="match status" value="1"/>
</dbReference>
<dbReference type="InterPro" id="IPR014001">
    <property type="entry name" value="Helicase_ATP-bd"/>
</dbReference>
<dbReference type="PROSITE" id="PS51195">
    <property type="entry name" value="Q_MOTIF"/>
    <property type="match status" value="1"/>
</dbReference>
<comment type="caution">
    <text evidence="11">The sequence shown here is derived from an EMBL/GenBank/DDBJ whole genome shotgun (WGS) entry which is preliminary data.</text>
</comment>
<gene>
    <name evidence="11" type="primary">Ddx43</name>
    <name evidence="11" type="ORF">DRONOV_R06629</name>
</gene>
<evidence type="ECO:0000313" key="11">
    <source>
        <dbReference type="EMBL" id="NXG34509.1"/>
    </source>
</evidence>
<dbReference type="Gene3D" id="3.40.50.300">
    <property type="entry name" value="P-loop containing nucleotide triphosphate hydrolases"/>
    <property type="match status" value="2"/>
</dbReference>
<dbReference type="Proteomes" id="UP000543287">
    <property type="component" value="Unassembled WGS sequence"/>
</dbReference>
<dbReference type="EMBL" id="VWZH01000139">
    <property type="protein sequence ID" value="NXG34509.1"/>
    <property type="molecule type" value="Genomic_DNA"/>
</dbReference>
<dbReference type="Pfam" id="PF00270">
    <property type="entry name" value="DEAD"/>
    <property type="match status" value="1"/>
</dbReference>
<dbReference type="CDD" id="cd18787">
    <property type="entry name" value="SF2_C_DEAD"/>
    <property type="match status" value="1"/>
</dbReference>
<evidence type="ECO:0000256" key="3">
    <source>
        <dbReference type="ARBA" id="ARBA00022801"/>
    </source>
</evidence>
<dbReference type="InterPro" id="IPR001650">
    <property type="entry name" value="Helicase_C-like"/>
</dbReference>
<evidence type="ECO:0000256" key="4">
    <source>
        <dbReference type="ARBA" id="ARBA00022806"/>
    </source>
</evidence>
<dbReference type="FunFam" id="3.40.50.300:FF:000008">
    <property type="entry name" value="ATP-dependent RNA helicase RhlB"/>
    <property type="match status" value="1"/>
</dbReference>
<evidence type="ECO:0000256" key="2">
    <source>
        <dbReference type="ARBA" id="ARBA00022741"/>
    </source>
</evidence>
<dbReference type="SUPFAM" id="SSF52540">
    <property type="entry name" value="P-loop containing nucleoside triphosphate hydrolases"/>
    <property type="match status" value="1"/>
</dbReference>
<feature type="short sequence motif" description="Q motif" evidence="7">
    <location>
        <begin position="157"/>
        <end position="185"/>
    </location>
</feature>
<dbReference type="EC" id="3.6.4.13" evidence="1"/>
<name>A0A7K9B4K8_DRONO</name>
<evidence type="ECO:0000313" key="12">
    <source>
        <dbReference type="Proteomes" id="UP000543287"/>
    </source>
</evidence>
<dbReference type="GO" id="GO:0003723">
    <property type="term" value="F:RNA binding"/>
    <property type="evidence" value="ECO:0007669"/>
    <property type="project" value="UniProtKB-UniRule"/>
</dbReference>
<feature type="non-terminal residue" evidence="11">
    <location>
        <position position="1"/>
    </location>
</feature>
<dbReference type="PANTHER" id="PTHR47958">
    <property type="entry name" value="ATP-DEPENDENT RNA HELICASE DBP3"/>
    <property type="match status" value="1"/>
</dbReference>
<evidence type="ECO:0000256" key="5">
    <source>
        <dbReference type="ARBA" id="ARBA00022840"/>
    </source>
</evidence>
<evidence type="ECO:0000256" key="7">
    <source>
        <dbReference type="PROSITE-ProRule" id="PRU00552"/>
    </source>
</evidence>
<feature type="non-terminal residue" evidence="11">
    <location>
        <position position="521"/>
    </location>
</feature>
<proteinExistence type="predicted"/>
<dbReference type="InterPro" id="IPR014014">
    <property type="entry name" value="RNA_helicase_DEAD_Q_motif"/>
</dbReference>
<organism evidence="11 12">
    <name type="scientific">Dromaius novaehollandiae</name>
    <name type="common">Emu</name>
    <dbReference type="NCBI Taxonomy" id="8790"/>
    <lineage>
        <taxon>Eukaryota</taxon>
        <taxon>Metazoa</taxon>
        <taxon>Chordata</taxon>
        <taxon>Craniata</taxon>
        <taxon>Vertebrata</taxon>
        <taxon>Euteleostomi</taxon>
        <taxon>Archelosauria</taxon>
        <taxon>Archosauria</taxon>
        <taxon>Dinosauria</taxon>
        <taxon>Saurischia</taxon>
        <taxon>Theropoda</taxon>
        <taxon>Coelurosauria</taxon>
        <taxon>Aves</taxon>
        <taxon>Palaeognathae</taxon>
        <taxon>Casuariiformes</taxon>
        <taxon>Dromaiidae</taxon>
        <taxon>Dromaius</taxon>
    </lineage>
</organism>
<dbReference type="SUPFAM" id="SSF54791">
    <property type="entry name" value="Eukaryotic type KH-domain (KH-domain type I)"/>
    <property type="match status" value="1"/>
</dbReference>
<keyword evidence="6" id="KW-0694">RNA-binding</keyword>
<dbReference type="SMART" id="SM00490">
    <property type="entry name" value="HELICc"/>
    <property type="match status" value="1"/>
</dbReference>
<dbReference type="GO" id="GO:0016787">
    <property type="term" value="F:hydrolase activity"/>
    <property type="evidence" value="ECO:0007669"/>
    <property type="project" value="UniProtKB-KW"/>
</dbReference>
<dbReference type="Gene3D" id="3.30.1370.10">
    <property type="entry name" value="K Homology domain, type 1"/>
    <property type="match status" value="1"/>
</dbReference>
<dbReference type="Pfam" id="PF00013">
    <property type="entry name" value="KH_1"/>
    <property type="match status" value="1"/>
</dbReference>
<evidence type="ECO:0000256" key="6">
    <source>
        <dbReference type="PROSITE-ProRule" id="PRU00117"/>
    </source>
</evidence>
<dbReference type="GO" id="GO:0005524">
    <property type="term" value="F:ATP binding"/>
    <property type="evidence" value="ECO:0007669"/>
    <property type="project" value="UniProtKB-KW"/>
</dbReference>
<dbReference type="GO" id="GO:0003724">
    <property type="term" value="F:RNA helicase activity"/>
    <property type="evidence" value="ECO:0007669"/>
    <property type="project" value="UniProtKB-EC"/>
</dbReference>
<dbReference type="PROSITE" id="PS51194">
    <property type="entry name" value="HELICASE_CTER"/>
    <property type="match status" value="1"/>
</dbReference>
<protein>
    <recommendedName>
        <fullName evidence="1">RNA helicase</fullName>
        <ecNumber evidence="1">3.6.4.13</ecNumber>
    </recommendedName>
</protein>
<dbReference type="AlphaFoldDB" id="A0A7K9B4K8"/>
<dbReference type="PROSITE" id="PS50084">
    <property type="entry name" value="KH_TYPE_1"/>
    <property type="match status" value="1"/>
</dbReference>
<dbReference type="InterPro" id="IPR027417">
    <property type="entry name" value="P-loop_NTPase"/>
</dbReference>
<keyword evidence="4 11" id="KW-0347">Helicase</keyword>
<dbReference type="PROSITE" id="PS51192">
    <property type="entry name" value="HELICASE_ATP_BIND_1"/>
    <property type="match status" value="1"/>
</dbReference>